<proteinExistence type="predicted"/>
<feature type="transmembrane region" description="Helical" evidence="1">
    <location>
        <begin position="70"/>
        <end position="89"/>
    </location>
</feature>
<dbReference type="AlphaFoldDB" id="A0A0M2HSD6"/>
<organism evidence="2 3">
    <name type="scientific">Microbacterium hydrocarbonoxydans</name>
    <dbReference type="NCBI Taxonomy" id="273678"/>
    <lineage>
        <taxon>Bacteria</taxon>
        <taxon>Bacillati</taxon>
        <taxon>Actinomycetota</taxon>
        <taxon>Actinomycetes</taxon>
        <taxon>Micrococcales</taxon>
        <taxon>Microbacteriaceae</taxon>
        <taxon>Microbacterium</taxon>
    </lineage>
</organism>
<feature type="transmembrane region" description="Helical" evidence="1">
    <location>
        <begin position="42"/>
        <end position="64"/>
    </location>
</feature>
<comment type="caution">
    <text evidence="2">The sequence shown here is derived from an EMBL/GenBank/DDBJ whole genome shotgun (WGS) entry which is preliminary data.</text>
</comment>
<sequence>MTSISVLSNHAACDGFDVTLRDSESADAIRLRDDHAPSRRICLLRGATAAGTATFTALLSHVASGGEMPGWLGIVLPLLFAILACMFVAGRRPSLPRLVLSVIVSQFLFHTLFGLGAGTQGAGLTLHAVGHHGQFIVVSSTSASRPLAHTGIDVTMWAGHAVAAIITVFALHFGERMLLLLRGIAEQVRAWWGRRVQTCQHPLAFLALRPMPTDGIPSSTALRLLAGSLLRRGPPPHRRPLLSHLTIS</sequence>
<reference evidence="2 3" key="1">
    <citation type="submission" date="2015-02" db="EMBL/GenBank/DDBJ databases">
        <title>Draft genome sequences of ten Microbacterium spp. with emphasis on heavy metal contaminated environments.</title>
        <authorList>
            <person name="Corretto E."/>
        </authorList>
    </citation>
    <scope>NUCLEOTIDE SEQUENCE [LARGE SCALE GENOMIC DNA]</scope>
    <source>
        <strain evidence="2 3">SA35</strain>
    </source>
</reference>
<evidence type="ECO:0000313" key="2">
    <source>
        <dbReference type="EMBL" id="KJL47404.1"/>
    </source>
</evidence>
<dbReference type="PATRIC" id="fig|273678.4.peg.2202"/>
<accession>A0A0M2HSD6</accession>
<evidence type="ECO:0000313" key="3">
    <source>
        <dbReference type="Proteomes" id="UP000033900"/>
    </source>
</evidence>
<keyword evidence="3" id="KW-1185">Reference proteome</keyword>
<name>A0A0M2HSD6_9MICO</name>
<keyword evidence="1" id="KW-0812">Transmembrane</keyword>
<feature type="transmembrane region" description="Helical" evidence="1">
    <location>
        <begin position="98"/>
        <end position="117"/>
    </location>
</feature>
<dbReference type="Proteomes" id="UP000033900">
    <property type="component" value="Unassembled WGS sequence"/>
</dbReference>
<gene>
    <name evidence="2" type="ORF">RS84_02197</name>
</gene>
<dbReference type="STRING" id="273678.RS84_02197"/>
<dbReference type="EMBL" id="JYJB01000009">
    <property type="protein sequence ID" value="KJL47404.1"/>
    <property type="molecule type" value="Genomic_DNA"/>
</dbReference>
<protein>
    <submittedName>
        <fullName evidence="2">Uncharacterized protein</fullName>
    </submittedName>
</protein>
<keyword evidence="1" id="KW-1133">Transmembrane helix</keyword>
<keyword evidence="1" id="KW-0472">Membrane</keyword>
<evidence type="ECO:0000256" key="1">
    <source>
        <dbReference type="SAM" id="Phobius"/>
    </source>
</evidence>
<feature type="transmembrane region" description="Helical" evidence="1">
    <location>
        <begin position="154"/>
        <end position="173"/>
    </location>
</feature>